<dbReference type="CDD" id="cd01852">
    <property type="entry name" value="AIG1"/>
    <property type="match status" value="1"/>
</dbReference>
<comment type="similarity">
    <text evidence="1">Belongs to the TRAFAC class TrmE-Era-EngA-EngB-Septin-like GTPase superfamily. AIG1/Toc34/Toc159-like paraseptin GTPase family. IAN subfamily.</text>
</comment>
<dbReference type="PROSITE" id="PS51720">
    <property type="entry name" value="G_AIG1"/>
    <property type="match status" value="1"/>
</dbReference>
<reference evidence="6 7" key="1">
    <citation type="submission" date="2022-01" db="EMBL/GenBank/DDBJ databases">
        <title>A chromosome-scale genome assembly of the false clownfish, Amphiprion ocellaris.</title>
        <authorList>
            <person name="Ryu T."/>
        </authorList>
    </citation>
    <scope>NUCLEOTIDE SEQUENCE [LARGE SCALE GENOMIC DNA]</scope>
</reference>
<dbReference type="SUPFAM" id="SSF52540">
    <property type="entry name" value="P-loop containing nucleoside triphosphate hydrolases"/>
    <property type="match status" value="3"/>
</dbReference>
<organism evidence="6 7">
    <name type="scientific">Amphiprion ocellaris</name>
    <name type="common">Clown anemonefish</name>
    <dbReference type="NCBI Taxonomy" id="80972"/>
    <lineage>
        <taxon>Eukaryota</taxon>
        <taxon>Metazoa</taxon>
        <taxon>Chordata</taxon>
        <taxon>Craniata</taxon>
        <taxon>Vertebrata</taxon>
        <taxon>Euteleostomi</taxon>
        <taxon>Actinopterygii</taxon>
        <taxon>Neopterygii</taxon>
        <taxon>Teleostei</taxon>
        <taxon>Neoteleostei</taxon>
        <taxon>Acanthomorphata</taxon>
        <taxon>Ovalentaria</taxon>
        <taxon>Pomacentridae</taxon>
        <taxon>Amphiprion</taxon>
    </lineage>
</organism>
<dbReference type="InterPro" id="IPR006703">
    <property type="entry name" value="G_AIG1"/>
</dbReference>
<keyword evidence="3" id="KW-0342">GTP-binding</keyword>
<dbReference type="Gene3D" id="3.40.50.300">
    <property type="entry name" value="P-loop containing nucleotide triphosphate hydrolases"/>
    <property type="match status" value="3"/>
</dbReference>
<feature type="region of interest" description="Disordered" evidence="4">
    <location>
        <begin position="770"/>
        <end position="790"/>
    </location>
</feature>
<dbReference type="InterPro" id="IPR045058">
    <property type="entry name" value="GIMA/IAN/Toc"/>
</dbReference>
<dbReference type="Ensembl" id="ENSAOCT00000072387.1">
    <property type="protein sequence ID" value="ENSAOCP00000061769.1"/>
    <property type="gene ID" value="ENSAOCG00000001095.2"/>
</dbReference>
<feature type="region of interest" description="Disordered" evidence="4">
    <location>
        <begin position="642"/>
        <end position="733"/>
    </location>
</feature>
<evidence type="ECO:0000256" key="2">
    <source>
        <dbReference type="ARBA" id="ARBA00022741"/>
    </source>
</evidence>
<reference evidence="6" key="2">
    <citation type="submission" date="2025-08" db="UniProtKB">
        <authorList>
            <consortium name="Ensembl"/>
        </authorList>
    </citation>
    <scope>IDENTIFICATION</scope>
</reference>
<reference evidence="6" key="3">
    <citation type="submission" date="2025-09" db="UniProtKB">
        <authorList>
            <consortium name="Ensembl"/>
        </authorList>
    </citation>
    <scope>IDENTIFICATION</scope>
</reference>
<feature type="domain" description="AIG1-type G" evidence="5">
    <location>
        <begin position="419"/>
        <end position="620"/>
    </location>
</feature>
<evidence type="ECO:0000256" key="1">
    <source>
        <dbReference type="ARBA" id="ARBA00008535"/>
    </source>
</evidence>
<dbReference type="AlphaFoldDB" id="A0AAQ5Z9B3"/>
<sequence>MATAASASDLRIVMLGKRHEEKTTLADFITERKGGSFQRTNKQFALIHGEWKNNPFTLVKTADVFSLPPDKVKHEIEMCVSCCPPGPNVLLLVVNPSDFTEQDRQNLKLILSCFRQDAFEYSMVVTAHNDKGWNSSVNQLTRDCGQRLHRINFKGRDFSHYDLTELMTQMENIVNDNRGGHLVFEEETLPMMVPEPAKPKPPLNLVLCGRHGAWKTSVANTILGQRKSGPPADSECGKQQGEVCGRQVSVVELPDLCGTPKRTAMKESQKCVSLCEPEGVHAFMLVLPLHSLTDEDKTELETIQNIFTPRVKDFTIILVTVEANPAFPAFLNSVKEDQEIQRFLQSLCERHVVFNVKDKQQVSEVLNAVETMSAGGSRGFTADMSSKRPATAITKRVSFAMFDSCQHQNILRQKMVLSKEPLRMVLIGKTGCGKSATANTILGKVCFLSKVCLKSVTTDCQKKTAEIDGRLVTVVDTPGLFDTTLSNDKVKEELVKCVSMLAPGPHAFLLVLQIGRFTKEEKETVELIKEFFGKKSKDFIMLIFTRGDELRNQTIESYIEEDSDDFVKKLTNECGQRYHVVNNNDQKNRTQVSQLLNKVESMMRENGGRYYTSEMFQEAEAAIQKEMQRILKVKEEEIQKEKKDLKRQHEEKMQEKKHAIEQERVKAEKALREKEERLNKEEENKKKSEEKLAQEQRKRKQEDEIQRQQWEQKEQNVKDRKLMQSGEDVQQQREDWEKKRKEWWEKQIQEDQQRQQEEKARLKKLREEYEKEKNEYEQRRREEDRLRKEHDEKEWKELQENFYRKVEIMKIKNEEEARKQAEEFNEFRHRYTEDFAALVVRHEKEVDDMKQRQQQNTDFMIKQLNTNKAFQKDFEQLKKRQEEEMKGLKDTDPAQEQVDELQKAHEAEINNWIQEHVKKATAGRACCIL</sequence>
<dbReference type="GeneTree" id="ENSGT00940000164100"/>
<evidence type="ECO:0000256" key="3">
    <source>
        <dbReference type="ARBA" id="ARBA00023134"/>
    </source>
</evidence>
<evidence type="ECO:0000313" key="6">
    <source>
        <dbReference type="Ensembl" id="ENSAOCP00000061769.1"/>
    </source>
</evidence>
<evidence type="ECO:0000256" key="4">
    <source>
        <dbReference type="SAM" id="MobiDB-lite"/>
    </source>
</evidence>
<keyword evidence="7" id="KW-1185">Reference proteome</keyword>
<feature type="compositionally biased region" description="Basic and acidic residues" evidence="4">
    <location>
        <begin position="642"/>
        <end position="722"/>
    </location>
</feature>
<dbReference type="GO" id="GO:0005525">
    <property type="term" value="F:GTP binding"/>
    <property type="evidence" value="ECO:0007669"/>
    <property type="project" value="UniProtKB-KW"/>
</dbReference>
<keyword evidence="2" id="KW-0547">Nucleotide-binding</keyword>
<accession>A0AAQ5Z9B3</accession>
<protein>
    <recommendedName>
        <fullName evidence="5">AIG1-type G domain-containing protein</fullName>
    </recommendedName>
</protein>
<dbReference type="Pfam" id="PF04548">
    <property type="entry name" value="AIG1"/>
    <property type="match status" value="3"/>
</dbReference>
<dbReference type="FunFam" id="3.40.50.300:FF:000366">
    <property type="entry name" value="GTPase, IMAP family member 2"/>
    <property type="match status" value="1"/>
</dbReference>
<proteinExistence type="inferred from homology"/>
<dbReference type="Proteomes" id="UP001501940">
    <property type="component" value="Chromosome 6"/>
</dbReference>
<name>A0AAQ5Z9B3_AMPOC</name>
<evidence type="ECO:0000259" key="5">
    <source>
        <dbReference type="PROSITE" id="PS51720"/>
    </source>
</evidence>
<dbReference type="InterPro" id="IPR027417">
    <property type="entry name" value="P-loop_NTPase"/>
</dbReference>
<dbReference type="PANTHER" id="PTHR10903:SF170">
    <property type="entry name" value="GTPASE IMAP FAMILY MEMBER 7"/>
    <property type="match status" value="1"/>
</dbReference>
<evidence type="ECO:0000313" key="7">
    <source>
        <dbReference type="Proteomes" id="UP001501940"/>
    </source>
</evidence>
<dbReference type="PANTHER" id="PTHR10903">
    <property type="entry name" value="GTPASE, IMAP FAMILY MEMBER-RELATED"/>
    <property type="match status" value="1"/>
</dbReference>